<dbReference type="CDD" id="cd02009">
    <property type="entry name" value="TPP_SHCHC_synthase"/>
    <property type="match status" value="1"/>
</dbReference>
<evidence type="ECO:0000256" key="3">
    <source>
        <dbReference type="ARBA" id="ARBA00022723"/>
    </source>
</evidence>
<dbReference type="Gene3D" id="3.40.50.1220">
    <property type="entry name" value="TPP-binding domain"/>
    <property type="match status" value="1"/>
</dbReference>
<dbReference type="Proteomes" id="UP000294650">
    <property type="component" value="Unassembled WGS sequence"/>
</dbReference>
<feature type="domain" description="Thiamine pyrophosphate enzyme TPP-binding" evidence="8">
    <location>
        <begin position="435"/>
        <end position="549"/>
    </location>
</feature>
<comment type="pathway">
    <text evidence="7">Quinol/quinone metabolism; menaquinone biosynthesis.</text>
</comment>
<reference evidence="11 12" key="1">
    <citation type="submission" date="2019-03" db="EMBL/GenBank/DDBJ databases">
        <title>Genomic Encyclopedia of Type Strains, Phase IV (KMG-IV): sequencing the most valuable type-strain genomes for metagenomic binning, comparative biology and taxonomic classification.</title>
        <authorList>
            <person name="Goeker M."/>
        </authorList>
    </citation>
    <scope>NUCLEOTIDE SEQUENCE [LARGE SCALE GENOMIC DNA]</scope>
    <source>
        <strain evidence="11 12">DSM 25894</strain>
    </source>
</reference>
<dbReference type="SUPFAM" id="SSF52467">
    <property type="entry name" value="DHS-like NAD/FAD-binding domain"/>
    <property type="match status" value="1"/>
</dbReference>
<evidence type="ECO:0000256" key="2">
    <source>
        <dbReference type="ARBA" id="ARBA00022679"/>
    </source>
</evidence>
<keyword evidence="3 7" id="KW-0479">Metal-binding</keyword>
<dbReference type="Pfam" id="PF02775">
    <property type="entry name" value="TPP_enzyme_C"/>
    <property type="match status" value="1"/>
</dbReference>
<comment type="subunit">
    <text evidence="7">Homodimer.</text>
</comment>
<dbReference type="GO" id="GO:0030976">
    <property type="term" value="F:thiamine pyrophosphate binding"/>
    <property type="evidence" value="ECO:0007669"/>
    <property type="project" value="UniProtKB-UniRule"/>
</dbReference>
<dbReference type="PANTHER" id="PTHR42916:SF1">
    <property type="entry name" value="PROTEIN PHYLLO, CHLOROPLASTIC"/>
    <property type="match status" value="1"/>
</dbReference>
<gene>
    <name evidence="7" type="primary">menD</name>
    <name evidence="11" type="ORF">EDD68_13020</name>
</gene>
<dbReference type="Pfam" id="PF02776">
    <property type="entry name" value="TPP_enzyme_N"/>
    <property type="match status" value="1"/>
</dbReference>
<sequence length="576" mass="65196">MSHQKALTYYVAHFIDELHQQGLLDVIISPGSRSTPLAMTFAEHAGIRHWVVPDERSAAFFALGMAKDQKRPVALVCTSGTAAANYYPAIVEAYYSRVPLLVLTADRPHELRDNGAPQSIDQMKMYGSYVKWFHEMAIPDDTEDMLFYARNQAQKAVIMSNDQNPGPVHMNFPFREPLIPDFSLPDIWDKVQIGDRKTFLGERTLNVESIDAFLQEIAPCRRGLLVAGPQTGVEEGVLIQQLADKWNIPVLVDPLSQLRGGIQEERFIENYDAILKDKDIRNLLKPDFIIRFSAMPISKSYLFYVKELKDVRQYVVENYGGFRDPAQSSTQYIFASAGGFAAQCMEAELSPVMDEEWTEIWIRMNQKVKEILSEKGDGLTEGNLVPVIREEMKDGFVLFAGNSMPIRDVDSFFVKTDKSIQIQANRGANGIDGVVSSAIGMAATGKRVTLLIGDVSFFHDLNGLIIARQYQIPLTVVLVNNNGGGIFSFLPQSQEPRHFERLFGTPLQLSFEHAANMYGAGYRLAETLEQFRQNLRESYTSEGIQIIEVRTDREENERWHRQIWKEISQAIKNVIR</sequence>
<proteinExistence type="inferred from homology"/>
<dbReference type="UniPathway" id="UPA00079"/>
<dbReference type="HAMAP" id="MF_01659">
    <property type="entry name" value="MenD"/>
    <property type="match status" value="1"/>
</dbReference>
<evidence type="ECO:0000256" key="7">
    <source>
        <dbReference type="HAMAP-Rule" id="MF_01659"/>
    </source>
</evidence>
<dbReference type="PANTHER" id="PTHR42916">
    <property type="entry name" value="2-SUCCINYL-5-ENOLPYRUVYL-6-HYDROXY-3-CYCLOHEXENE-1-CARBOXYLATE SYNTHASE"/>
    <property type="match status" value="1"/>
</dbReference>
<dbReference type="InterPro" id="IPR029035">
    <property type="entry name" value="DHS-like_NAD/FAD-binding_dom"/>
</dbReference>
<comment type="pathway">
    <text evidence="7">Quinol/quinone metabolism; 1,4-dihydroxy-2-naphthoate biosynthesis; 1,4-dihydroxy-2-naphthoate from chorismate: step 2/7.</text>
</comment>
<dbReference type="EC" id="2.2.1.9" evidence="7"/>
<evidence type="ECO:0000256" key="1">
    <source>
        <dbReference type="ARBA" id="ARBA00022428"/>
    </source>
</evidence>
<evidence type="ECO:0000259" key="8">
    <source>
        <dbReference type="Pfam" id="PF02775"/>
    </source>
</evidence>
<comment type="similarity">
    <text evidence="7">Belongs to the TPP enzyme family. MenD subfamily.</text>
</comment>
<dbReference type="GO" id="GO:0000287">
    <property type="term" value="F:magnesium ion binding"/>
    <property type="evidence" value="ECO:0007669"/>
    <property type="project" value="UniProtKB-UniRule"/>
</dbReference>
<dbReference type="GO" id="GO:0030145">
    <property type="term" value="F:manganese ion binding"/>
    <property type="evidence" value="ECO:0007669"/>
    <property type="project" value="UniProtKB-UniRule"/>
</dbReference>
<organism evidence="11 12">
    <name type="scientific">Melghiribacillus thermohalophilus</name>
    <dbReference type="NCBI Taxonomy" id="1324956"/>
    <lineage>
        <taxon>Bacteria</taxon>
        <taxon>Bacillati</taxon>
        <taxon>Bacillota</taxon>
        <taxon>Bacilli</taxon>
        <taxon>Bacillales</taxon>
        <taxon>Bacillaceae</taxon>
        <taxon>Melghiribacillus</taxon>
    </lineage>
</organism>
<comment type="catalytic activity">
    <reaction evidence="7">
        <text>isochorismate + 2-oxoglutarate + H(+) = 5-enolpyruvoyl-6-hydroxy-2-succinyl-cyclohex-3-ene-1-carboxylate + CO2</text>
        <dbReference type="Rhea" id="RHEA:25593"/>
        <dbReference type="ChEBI" id="CHEBI:15378"/>
        <dbReference type="ChEBI" id="CHEBI:16526"/>
        <dbReference type="ChEBI" id="CHEBI:16810"/>
        <dbReference type="ChEBI" id="CHEBI:29780"/>
        <dbReference type="ChEBI" id="CHEBI:58818"/>
        <dbReference type="EC" id="2.2.1.9"/>
    </reaction>
</comment>
<evidence type="ECO:0000259" key="9">
    <source>
        <dbReference type="Pfam" id="PF02776"/>
    </source>
</evidence>
<evidence type="ECO:0000256" key="6">
    <source>
        <dbReference type="ARBA" id="ARBA00023211"/>
    </source>
</evidence>
<dbReference type="Pfam" id="PF16582">
    <property type="entry name" value="TPP_enzyme_M_2"/>
    <property type="match status" value="1"/>
</dbReference>
<dbReference type="InterPro" id="IPR012001">
    <property type="entry name" value="Thiamin_PyroP_enz_TPP-bd_dom"/>
</dbReference>
<comment type="cofactor">
    <cofactor evidence="7">
        <name>Mg(2+)</name>
        <dbReference type="ChEBI" id="CHEBI:18420"/>
    </cofactor>
    <cofactor evidence="7">
        <name>Mn(2+)</name>
        <dbReference type="ChEBI" id="CHEBI:29035"/>
    </cofactor>
</comment>
<dbReference type="UniPathway" id="UPA01057">
    <property type="reaction ID" value="UER00164"/>
</dbReference>
<dbReference type="AlphaFoldDB" id="A0A4R3MSS5"/>
<evidence type="ECO:0000313" key="12">
    <source>
        <dbReference type="Proteomes" id="UP000294650"/>
    </source>
</evidence>
<dbReference type="CDD" id="cd07037">
    <property type="entry name" value="TPP_PYR_MenD"/>
    <property type="match status" value="1"/>
</dbReference>
<protein>
    <recommendedName>
        <fullName evidence="7">2-succinyl-5-enolpyruvyl-6-hydroxy-3-cyclohexene-1-carboxylate synthase</fullName>
        <shortName evidence="7">SEPHCHC synthase</shortName>
        <ecNumber evidence="7">2.2.1.9</ecNumber>
    </recommendedName>
    <alternativeName>
        <fullName evidence="7">Menaquinone biosynthesis protein MenD</fullName>
    </alternativeName>
</protein>
<keyword evidence="5 7" id="KW-0786">Thiamine pyrophosphate</keyword>
<keyword evidence="4 7" id="KW-0460">Magnesium</keyword>
<dbReference type="RefSeq" id="WP_132373050.1">
    <property type="nucleotide sequence ID" value="NZ_SMAN01000030.1"/>
</dbReference>
<feature type="domain" description="Menaquinone biosynthesis protein MenD middle" evidence="10">
    <location>
        <begin position="221"/>
        <end position="399"/>
    </location>
</feature>
<dbReference type="EMBL" id="SMAN01000030">
    <property type="protein sequence ID" value="TCT17526.1"/>
    <property type="molecule type" value="Genomic_DNA"/>
</dbReference>
<comment type="cofactor">
    <cofactor evidence="7">
        <name>thiamine diphosphate</name>
        <dbReference type="ChEBI" id="CHEBI:58937"/>
    </cofactor>
    <text evidence="7">Binds 1 thiamine pyrophosphate per subunit.</text>
</comment>
<dbReference type="NCBIfam" id="TIGR00173">
    <property type="entry name" value="menD"/>
    <property type="match status" value="1"/>
</dbReference>
<keyword evidence="2 7" id="KW-0808">Transferase</keyword>
<dbReference type="InterPro" id="IPR011766">
    <property type="entry name" value="TPP_enzyme_TPP-bd"/>
</dbReference>
<evidence type="ECO:0000259" key="10">
    <source>
        <dbReference type="Pfam" id="PF16582"/>
    </source>
</evidence>
<dbReference type="Gene3D" id="3.40.50.970">
    <property type="match status" value="2"/>
</dbReference>
<comment type="function">
    <text evidence="7">Catalyzes the thiamine diphosphate-dependent decarboxylation of 2-oxoglutarate and the subsequent addition of the resulting succinic semialdehyde-thiamine pyrophosphate anion to isochorismate to yield 2-succinyl-5-enolpyruvyl-6-hydroxy-3-cyclohexene-1-carboxylate (SEPHCHC).</text>
</comment>
<dbReference type="OrthoDB" id="9791859at2"/>
<dbReference type="InterPro" id="IPR032264">
    <property type="entry name" value="MenD_middle"/>
</dbReference>
<keyword evidence="12" id="KW-1185">Reference proteome</keyword>
<accession>A0A4R3MSS5</accession>
<keyword evidence="6 7" id="KW-0464">Manganese</keyword>
<dbReference type="GO" id="GO:0009234">
    <property type="term" value="P:menaquinone biosynthetic process"/>
    <property type="evidence" value="ECO:0007669"/>
    <property type="project" value="UniProtKB-UniRule"/>
</dbReference>
<dbReference type="SUPFAM" id="SSF52518">
    <property type="entry name" value="Thiamin diphosphate-binding fold (THDP-binding)"/>
    <property type="match status" value="2"/>
</dbReference>
<comment type="caution">
    <text evidence="11">The sequence shown here is derived from an EMBL/GenBank/DDBJ whole genome shotgun (WGS) entry which is preliminary data.</text>
</comment>
<name>A0A4R3MSS5_9BACI</name>
<dbReference type="GO" id="GO:0070204">
    <property type="term" value="F:2-succinyl-5-enolpyruvyl-6-hydroxy-3-cyclohexene-1-carboxylic-acid synthase activity"/>
    <property type="evidence" value="ECO:0007669"/>
    <property type="project" value="UniProtKB-UniRule"/>
</dbReference>
<evidence type="ECO:0000256" key="5">
    <source>
        <dbReference type="ARBA" id="ARBA00023052"/>
    </source>
</evidence>
<evidence type="ECO:0000256" key="4">
    <source>
        <dbReference type="ARBA" id="ARBA00022842"/>
    </source>
</evidence>
<keyword evidence="1 7" id="KW-0474">Menaquinone biosynthesis</keyword>
<dbReference type="PIRSF" id="PIRSF004983">
    <property type="entry name" value="MenD"/>
    <property type="match status" value="1"/>
</dbReference>
<feature type="domain" description="Thiamine pyrophosphate enzyme N-terminal TPP-binding" evidence="9">
    <location>
        <begin position="13"/>
        <end position="125"/>
    </location>
</feature>
<evidence type="ECO:0000313" key="11">
    <source>
        <dbReference type="EMBL" id="TCT17526.1"/>
    </source>
</evidence>
<dbReference type="InterPro" id="IPR004433">
    <property type="entry name" value="MenaQ_synth_MenD"/>
</dbReference>
<dbReference type="InterPro" id="IPR029061">
    <property type="entry name" value="THDP-binding"/>
</dbReference>